<dbReference type="EMBL" id="BAABDI010000009">
    <property type="protein sequence ID" value="GAA3971861.1"/>
    <property type="molecule type" value="Genomic_DNA"/>
</dbReference>
<comment type="caution">
    <text evidence="1">The sequence shown here is derived from an EMBL/GenBank/DDBJ whole genome shotgun (WGS) entry which is preliminary data.</text>
</comment>
<reference evidence="2" key="1">
    <citation type="journal article" date="2019" name="Int. J. Syst. Evol. Microbiol.">
        <title>The Global Catalogue of Microorganisms (GCM) 10K type strain sequencing project: providing services to taxonomists for standard genome sequencing and annotation.</title>
        <authorList>
            <consortium name="The Broad Institute Genomics Platform"/>
            <consortium name="The Broad Institute Genome Sequencing Center for Infectious Disease"/>
            <person name="Wu L."/>
            <person name="Ma J."/>
        </authorList>
    </citation>
    <scope>NUCLEOTIDE SEQUENCE [LARGE SCALE GENOMIC DNA]</scope>
    <source>
        <strain evidence="2">JCM 17217</strain>
    </source>
</reference>
<dbReference type="InterPro" id="IPR026444">
    <property type="entry name" value="Secre_tail"/>
</dbReference>
<dbReference type="InterPro" id="IPR052918">
    <property type="entry name" value="Motility_Chemotaxis_Reg"/>
</dbReference>
<evidence type="ECO:0000313" key="2">
    <source>
        <dbReference type="Proteomes" id="UP001501556"/>
    </source>
</evidence>
<dbReference type="PANTHER" id="PTHR35580:SF1">
    <property type="entry name" value="PHYTASE-LIKE DOMAIN-CONTAINING PROTEIN"/>
    <property type="match status" value="1"/>
</dbReference>
<dbReference type="RefSeq" id="WP_345123101.1">
    <property type="nucleotide sequence ID" value="NZ_BAABDI010000009.1"/>
</dbReference>
<protein>
    <recommendedName>
        <fullName evidence="3">Por secretion system C-terminal sorting domain-containing protein</fullName>
    </recommendedName>
</protein>
<dbReference type="NCBIfam" id="TIGR04183">
    <property type="entry name" value="Por_Secre_tail"/>
    <property type="match status" value="1"/>
</dbReference>
<dbReference type="PANTHER" id="PTHR35580">
    <property type="entry name" value="CELL SURFACE GLYCOPROTEIN (S-LAYER PROTEIN)-LIKE PROTEIN"/>
    <property type="match status" value="1"/>
</dbReference>
<dbReference type="Proteomes" id="UP001501556">
    <property type="component" value="Unassembled WGS sequence"/>
</dbReference>
<keyword evidence="2" id="KW-1185">Reference proteome</keyword>
<evidence type="ECO:0008006" key="3">
    <source>
        <dbReference type="Google" id="ProtNLM"/>
    </source>
</evidence>
<accession>A0ABP7PVA0</accession>
<gene>
    <name evidence="1" type="ORF">GCM10022407_17060</name>
</gene>
<proteinExistence type="predicted"/>
<evidence type="ECO:0000313" key="1">
    <source>
        <dbReference type="EMBL" id="GAA3971861.1"/>
    </source>
</evidence>
<sequence length="594" mass="59195">MKHISSLWRGWPVAGLLLILFFLTGPAARAQVPAWQTLVAAGLTGTTPTGYSYVEATTTDAAGNLYLVGNFDGDITLGGIALNGGGRRQIGIFVAKWSRSSNSFAWVQSTTGSTSDSYLNRPTAVAVQGTSVYVAGFFRSSSFAFGSTTLSNSNAGNTSDVFVAKLTDTGASASFVWALKAGGAGTDEAAALAVSSSNVYLAGSFTSAQANFGSISLANSGAPTANGFVAKLTDAGPSAGMVWAQSLGGTGFDVVSALAMNGSEVIVAGSFASATVAFGAISLANALPGSGDVFIAKLLDSGLAPSFTWAQRAGGTGNDYCSALAVSSPNIYLAGGFSGSTATFGTSTLANAGSSNFTVDVFVAKLADAGTSSSFVWAVPAGGVGDEWPTAVAVTGPHVYVAGSFGHPTARFGTTVLTNTGPNPGDDIFVAKLTDTGSGASYAWALQAGGPGGEGATGVVVSGNRVYVAGGVSPMALFGSLTATLPANNAMAFLASLTDPTLLATTPALSDAAFTLAPNPARTATTVMLPSLPGTASATLTLLDALGRAVRTATVPLPPVGLSHELDLSGLAPGLYAVQMQAGPATATRRLVVE</sequence>
<organism evidence="1 2">
    <name type="scientific">Hymenobacter antarcticus</name>
    <dbReference type="NCBI Taxonomy" id="486270"/>
    <lineage>
        <taxon>Bacteria</taxon>
        <taxon>Pseudomonadati</taxon>
        <taxon>Bacteroidota</taxon>
        <taxon>Cytophagia</taxon>
        <taxon>Cytophagales</taxon>
        <taxon>Hymenobacteraceae</taxon>
        <taxon>Hymenobacter</taxon>
    </lineage>
</organism>
<name>A0ABP7PVA0_9BACT</name>